<keyword evidence="4 7" id="KW-1133">Transmembrane helix</keyword>
<evidence type="ECO:0000256" key="4">
    <source>
        <dbReference type="ARBA" id="ARBA00022989"/>
    </source>
</evidence>
<dbReference type="GO" id="GO:0004129">
    <property type="term" value="F:cytochrome-c oxidase activity"/>
    <property type="evidence" value="ECO:0007669"/>
    <property type="project" value="InterPro"/>
</dbReference>
<dbReference type="PANTHER" id="PTHR11403">
    <property type="entry name" value="CYTOCHROME C OXIDASE SUBUNIT III"/>
    <property type="match status" value="1"/>
</dbReference>
<feature type="transmembrane region" description="Helical" evidence="7">
    <location>
        <begin position="59"/>
        <end position="79"/>
    </location>
</feature>
<name>A0A086PC19_SPHHM</name>
<sequence length="191" mass="21558">MKDERQLTSGKIPGEPGLWVMILGDLFVFALLFGTVAYYRMEQPAVFHASHPTLNQALGLTNTFVLLTSSLLVVLGLEAARKGEDTAAIRWITNAKVLGLIFICIKSVEYYQKWAEGLLPSTNIFFMLYFVITGIHLIHVLIGLAALQYFGRLVSGKTQSTNLELIECCALFWHLVDVLWVFLFAIFYIHR</sequence>
<comment type="subcellular location">
    <subcellularLocation>
        <location evidence="6">Cell membrane</location>
        <topology evidence="6">Multi-pass membrane protein</topology>
    </subcellularLocation>
    <subcellularLocation>
        <location evidence="1">Membrane</location>
        <topology evidence="1">Multi-pass membrane protein</topology>
    </subcellularLocation>
</comment>
<evidence type="ECO:0000256" key="5">
    <source>
        <dbReference type="ARBA" id="ARBA00023136"/>
    </source>
</evidence>
<gene>
    <name evidence="9" type="ORF">BV98_001304</name>
</gene>
<feature type="transmembrane region" description="Helical" evidence="7">
    <location>
        <begin position="91"/>
        <end position="112"/>
    </location>
</feature>
<feature type="transmembrane region" description="Helical" evidence="7">
    <location>
        <begin position="168"/>
        <end position="189"/>
    </location>
</feature>
<comment type="similarity">
    <text evidence="2 6">Belongs to the cytochrome c oxidase subunit 3 family.</text>
</comment>
<evidence type="ECO:0000313" key="10">
    <source>
        <dbReference type="Proteomes" id="UP000024284"/>
    </source>
</evidence>
<dbReference type="InterPro" id="IPR000298">
    <property type="entry name" value="Cyt_c_oxidase-like_su3"/>
</dbReference>
<evidence type="ECO:0000259" key="8">
    <source>
        <dbReference type="PROSITE" id="PS50253"/>
    </source>
</evidence>
<dbReference type="GO" id="GO:0019646">
    <property type="term" value="P:aerobic electron transport chain"/>
    <property type="evidence" value="ECO:0007669"/>
    <property type="project" value="InterPro"/>
</dbReference>
<organism evidence="9 10">
    <name type="scientific">Sphingobium herbicidovorans (strain ATCC 700291 / DSM 11019 / CCUG 56400 / KCTC 2939 / LMG 18315 / NBRC 16415 / MH)</name>
    <name type="common">Sphingomonas herbicidovorans</name>
    <dbReference type="NCBI Taxonomy" id="1219045"/>
    <lineage>
        <taxon>Bacteria</taxon>
        <taxon>Pseudomonadati</taxon>
        <taxon>Pseudomonadota</taxon>
        <taxon>Alphaproteobacteria</taxon>
        <taxon>Sphingomonadales</taxon>
        <taxon>Sphingomonadaceae</taxon>
        <taxon>Sphingobium</taxon>
    </lineage>
</organism>
<dbReference type="AlphaFoldDB" id="A0A086PC19"/>
<evidence type="ECO:0000256" key="2">
    <source>
        <dbReference type="ARBA" id="ARBA00010581"/>
    </source>
</evidence>
<dbReference type="Gene3D" id="1.20.120.80">
    <property type="entry name" value="Cytochrome c oxidase, subunit III, four-helix bundle"/>
    <property type="match status" value="1"/>
</dbReference>
<keyword evidence="5 7" id="KW-0472">Membrane</keyword>
<dbReference type="EMBL" id="JFZA02000008">
    <property type="protein sequence ID" value="KFG90937.1"/>
    <property type="molecule type" value="Genomic_DNA"/>
</dbReference>
<keyword evidence="3 6" id="KW-0812">Transmembrane</keyword>
<dbReference type="Pfam" id="PF00510">
    <property type="entry name" value="COX3"/>
    <property type="match status" value="1"/>
</dbReference>
<evidence type="ECO:0000256" key="6">
    <source>
        <dbReference type="RuleBase" id="RU003376"/>
    </source>
</evidence>
<dbReference type="eggNOG" id="COG1845">
    <property type="taxonomic scope" value="Bacteria"/>
</dbReference>
<reference evidence="9" key="1">
    <citation type="submission" date="2014-08" db="EMBL/GenBank/DDBJ databases">
        <title>Draft genome sequences of Sphingobium herbicidovorans.</title>
        <authorList>
            <person name="Gan H.M."/>
            <person name="Gan H.Y."/>
            <person name="Savka M.A."/>
        </authorList>
    </citation>
    <scope>NUCLEOTIDE SEQUENCE [LARGE SCALE GENOMIC DNA]</scope>
    <source>
        <strain evidence="9">NBRC 16415</strain>
    </source>
</reference>
<feature type="transmembrane region" description="Helical" evidence="7">
    <location>
        <begin position="124"/>
        <end position="147"/>
    </location>
</feature>
<protein>
    <submittedName>
        <fullName evidence="9">Cytochrome B561</fullName>
    </submittedName>
</protein>
<accession>A0A086PC19</accession>
<evidence type="ECO:0000256" key="1">
    <source>
        <dbReference type="ARBA" id="ARBA00004141"/>
    </source>
</evidence>
<dbReference type="InterPro" id="IPR024791">
    <property type="entry name" value="Cyt_c/ubiquinol_Oxase_su3"/>
</dbReference>
<dbReference type="PROSITE" id="PS50253">
    <property type="entry name" value="COX3"/>
    <property type="match status" value="1"/>
</dbReference>
<feature type="domain" description="Heme-copper oxidase subunit III family profile" evidence="8">
    <location>
        <begin position="17"/>
        <end position="191"/>
    </location>
</feature>
<dbReference type="STRING" id="76947.GCA_002080435_04044"/>
<evidence type="ECO:0000256" key="3">
    <source>
        <dbReference type="ARBA" id="ARBA00022692"/>
    </source>
</evidence>
<feature type="transmembrane region" description="Helical" evidence="7">
    <location>
        <begin position="20"/>
        <end position="39"/>
    </location>
</feature>
<proteinExistence type="inferred from homology"/>
<dbReference type="GO" id="GO:0005886">
    <property type="term" value="C:plasma membrane"/>
    <property type="evidence" value="ECO:0007669"/>
    <property type="project" value="UniProtKB-SubCell"/>
</dbReference>
<keyword evidence="10" id="KW-1185">Reference proteome</keyword>
<dbReference type="Proteomes" id="UP000024284">
    <property type="component" value="Unassembled WGS sequence"/>
</dbReference>
<dbReference type="RefSeq" id="WP_037463733.1">
    <property type="nucleotide sequence ID" value="NZ_BCZD01000023.1"/>
</dbReference>
<evidence type="ECO:0000313" key="9">
    <source>
        <dbReference type="EMBL" id="KFG90937.1"/>
    </source>
</evidence>
<comment type="caution">
    <text evidence="9">The sequence shown here is derived from an EMBL/GenBank/DDBJ whole genome shotgun (WGS) entry which is preliminary data.</text>
</comment>
<dbReference type="PANTHER" id="PTHR11403:SF6">
    <property type="entry name" value="NITRIC OXIDE REDUCTASE SUBUNIT E"/>
    <property type="match status" value="1"/>
</dbReference>
<dbReference type="PATRIC" id="fig|1219045.3.peg.1335"/>
<dbReference type="InterPro" id="IPR013833">
    <property type="entry name" value="Cyt_c_oxidase_su3_a-hlx"/>
</dbReference>
<dbReference type="SUPFAM" id="SSF81452">
    <property type="entry name" value="Cytochrome c oxidase subunit III-like"/>
    <property type="match status" value="1"/>
</dbReference>
<dbReference type="InterPro" id="IPR035973">
    <property type="entry name" value="Cyt_c_oxidase_su3-like_sf"/>
</dbReference>
<dbReference type="OrthoDB" id="9810850at2"/>
<evidence type="ECO:0000256" key="7">
    <source>
        <dbReference type="SAM" id="Phobius"/>
    </source>
</evidence>